<dbReference type="InterPro" id="IPR051091">
    <property type="entry name" value="O-Glucosyltr/Glycosyltrsf_90"/>
</dbReference>
<name>A0A6N3EVH3_9BACT</name>
<sequence>MGDSIIYKLKSGKPNKFLNFLSGFAGLAIPDAFFRQRLRGLLAQAPKHPDYDYIRKRVDYYIKTNQPFHVSDTNRLTRERSWIYYTGRIGDYTRKMFHTAYFFDQHDVTRWFPKCFRWNFCPGDVYFTPDTPTVVKSRLLTGDNSNSVILKLDKLRHFMFVHDIIPFRQKKDMAIFRGKIRQSRVRTKFLEMFFHHPMFDCGVVGRNEGCPDEWMREKKTIREHLDYKFIMALEGNDVASNLKWVMSSNSLAVMTRPTCETWFMEGTLVAGYHYVEVKEDFSDLPEKLQYYIEHPEQAEDIIRHAHEYVRQFQDKERENLISLMVLDKYFRLSGQQ</sequence>
<dbReference type="InterPro" id="IPR006598">
    <property type="entry name" value="CAP10"/>
</dbReference>
<evidence type="ECO:0000313" key="3">
    <source>
        <dbReference type="EMBL" id="VYU41927.1"/>
    </source>
</evidence>
<dbReference type="SMART" id="SM00672">
    <property type="entry name" value="CAP10"/>
    <property type="match status" value="1"/>
</dbReference>
<feature type="domain" description="Glycosyl transferase CAP10" evidence="2">
    <location>
        <begin position="125"/>
        <end position="327"/>
    </location>
</feature>
<dbReference type="AlphaFoldDB" id="A0A6N3EVH3"/>
<dbReference type="EMBL" id="CACRUT010000016">
    <property type="protein sequence ID" value="VYU41927.1"/>
    <property type="molecule type" value="Genomic_DNA"/>
</dbReference>
<proteinExistence type="predicted"/>
<dbReference type="PANTHER" id="PTHR12203:SF35">
    <property type="entry name" value="PROTEIN O-GLUCOSYLTRANSFERASE 1"/>
    <property type="match status" value="1"/>
</dbReference>
<dbReference type="GO" id="GO:0016740">
    <property type="term" value="F:transferase activity"/>
    <property type="evidence" value="ECO:0007669"/>
    <property type="project" value="UniProtKB-KW"/>
</dbReference>
<gene>
    <name evidence="3" type="ORF">PCLFYP37_02826</name>
</gene>
<keyword evidence="1" id="KW-0808">Transferase</keyword>
<evidence type="ECO:0000259" key="2">
    <source>
        <dbReference type="SMART" id="SM00672"/>
    </source>
</evidence>
<accession>A0A6N3EVH3</accession>
<dbReference type="PANTHER" id="PTHR12203">
    <property type="entry name" value="KDEL LYS-ASP-GLU-LEU CONTAINING - RELATED"/>
    <property type="match status" value="1"/>
</dbReference>
<dbReference type="Pfam" id="PF05686">
    <property type="entry name" value="Glyco_transf_90"/>
    <property type="match status" value="1"/>
</dbReference>
<dbReference type="RefSeq" id="WP_412442978.1">
    <property type="nucleotide sequence ID" value="NZ_CACRUT010000016.1"/>
</dbReference>
<organism evidence="3">
    <name type="scientific">Paraprevotella clara</name>
    <dbReference type="NCBI Taxonomy" id="454154"/>
    <lineage>
        <taxon>Bacteria</taxon>
        <taxon>Pseudomonadati</taxon>
        <taxon>Bacteroidota</taxon>
        <taxon>Bacteroidia</taxon>
        <taxon>Bacteroidales</taxon>
        <taxon>Prevotellaceae</taxon>
        <taxon>Paraprevotella</taxon>
    </lineage>
</organism>
<evidence type="ECO:0000256" key="1">
    <source>
        <dbReference type="ARBA" id="ARBA00022679"/>
    </source>
</evidence>
<protein>
    <recommendedName>
        <fullName evidence="2">Glycosyl transferase CAP10 domain-containing protein</fullName>
    </recommendedName>
</protein>
<reference evidence="3" key="1">
    <citation type="submission" date="2019-11" db="EMBL/GenBank/DDBJ databases">
        <authorList>
            <person name="Feng L."/>
        </authorList>
    </citation>
    <scope>NUCLEOTIDE SEQUENCE</scope>
    <source>
        <strain evidence="3">PclaraLFYP37</strain>
    </source>
</reference>